<dbReference type="InterPro" id="IPR006371">
    <property type="entry name" value="Polyprenyltransferase_UbiA-li"/>
</dbReference>
<feature type="transmembrane region" description="Helical" evidence="9">
    <location>
        <begin position="263"/>
        <end position="281"/>
    </location>
</feature>
<dbReference type="GO" id="GO:0006744">
    <property type="term" value="P:ubiquinone biosynthetic process"/>
    <property type="evidence" value="ECO:0007669"/>
    <property type="project" value="TreeGrafter"/>
</dbReference>
<dbReference type="AlphaFoldDB" id="A0A7W8DHT2"/>
<feature type="transmembrane region" description="Helical" evidence="9">
    <location>
        <begin position="232"/>
        <end position="251"/>
    </location>
</feature>
<dbReference type="PANTHER" id="PTHR11048:SF28">
    <property type="entry name" value="4-HYDROXYBENZOATE POLYPRENYLTRANSFERASE, MITOCHONDRIAL"/>
    <property type="match status" value="1"/>
</dbReference>
<evidence type="ECO:0000256" key="1">
    <source>
        <dbReference type="ARBA" id="ARBA00001946"/>
    </source>
</evidence>
<evidence type="ECO:0000256" key="3">
    <source>
        <dbReference type="ARBA" id="ARBA00005985"/>
    </source>
</evidence>
<evidence type="ECO:0000256" key="4">
    <source>
        <dbReference type="ARBA" id="ARBA00022475"/>
    </source>
</evidence>
<reference evidence="10 11" key="1">
    <citation type="submission" date="2020-08" db="EMBL/GenBank/DDBJ databases">
        <title>Genomic Encyclopedia of Type Strains, Phase IV (KMG-IV): sequencing the most valuable type-strain genomes for metagenomic binning, comparative biology and taxonomic classification.</title>
        <authorList>
            <person name="Goeker M."/>
        </authorList>
    </citation>
    <scope>NUCLEOTIDE SEQUENCE [LARGE SCALE GENOMIC DNA]</scope>
    <source>
        <strain evidence="10 11">DSM 22071</strain>
    </source>
</reference>
<evidence type="ECO:0000313" key="10">
    <source>
        <dbReference type="EMBL" id="MBB5022623.1"/>
    </source>
</evidence>
<evidence type="ECO:0000256" key="9">
    <source>
        <dbReference type="SAM" id="Phobius"/>
    </source>
</evidence>
<feature type="transmembrane region" description="Helical" evidence="9">
    <location>
        <begin position="133"/>
        <end position="155"/>
    </location>
</feature>
<evidence type="ECO:0000256" key="6">
    <source>
        <dbReference type="ARBA" id="ARBA00022692"/>
    </source>
</evidence>
<dbReference type="EMBL" id="JACHID010000013">
    <property type="protein sequence ID" value="MBB5022623.1"/>
    <property type="molecule type" value="Genomic_DNA"/>
</dbReference>
<keyword evidence="7 9" id="KW-1133">Transmembrane helix</keyword>
<keyword evidence="5 10" id="KW-0808">Transferase</keyword>
<evidence type="ECO:0000313" key="11">
    <source>
        <dbReference type="Proteomes" id="UP000528322"/>
    </source>
</evidence>
<keyword evidence="6 9" id="KW-0812">Transmembrane</keyword>
<feature type="transmembrane region" description="Helical" evidence="9">
    <location>
        <begin position="109"/>
        <end position="126"/>
    </location>
</feature>
<dbReference type="FunFam" id="1.10.357.140:FF:000008">
    <property type="entry name" value="4-hydroxybenzoate octaprenyltransferase"/>
    <property type="match status" value="1"/>
</dbReference>
<feature type="transmembrane region" description="Helical" evidence="9">
    <location>
        <begin position="83"/>
        <end position="103"/>
    </location>
</feature>
<dbReference type="Proteomes" id="UP000528322">
    <property type="component" value="Unassembled WGS sequence"/>
</dbReference>
<dbReference type="Gene3D" id="1.20.120.1780">
    <property type="entry name" value="UbiA prenyltransferase"/>
    <property type="match status" value="1"/>
</dbReference>
<feature type="transmembrane region" description="Helical" evidence="9">
    <location>
        <begin position="161"/>
        <end position="182"/>
    </location>
</feature>
<dbReference type="CDD" id="cd13959">
    <property type="entry name" value="PT_UbiA_COQ2"/>
    <property type="match status" value="1"/>
</dbReference>
<dbReference type="RefSeq" id="WP_183733478.1">
    <property type="nucleotide sequence ID" value="NZ_JACHID010000013.1"/>
</dbReference>
<dbReference type="InterPro" id="IPR044878">
    <property type="entry name" value="UbiA_sf"/>
</dbReference>
<feature type="transmembrane region" description="Helical" evidence="9">
    <location>
        <begin position="203"/>
        <end position="226"/>
    </location>
</feature>
<organism evidence="10 11">
    <name type="scientific">Desulfurispira natronophila</name>
    <dbReference type="NCBI Taxonomy" id="682562"/>
    <lineage>
        <taxon>Bacteria</taxon>
        <taxon>Pseudomonadati</taxon>
        <taxon>Chrysiogenota</taxon>
        <taxon>Chrysiogenia</taxon>
        <taxon>Chrysiogenales</taxon>
        <taxon>Chrysiogenaceae</taxon>
        <taxon>Desulfurispira</taxon>
    </lineage>
</organism>
<comment type="cofactor">
    <cofactor evidence="1">
        <name>Mg(2+)</name>
        <dbReference type="ChEBI" id="CHEBI:18420"/>
    </cofactor>
</comment>
<accession>A0A7W8DHT2</accession>
<dbReference type="Pfam" id="PF01040">
    <property type="entry name" value="UbiA"/>
    <property type="match status" value="1"/>
</dbReference>
<dbReference type="InterPro" id="IPR000537">
    <property type="entry name" value="UbiA_prenyltransferase"/>
</dbReference>
<dbReference type="Gene3D" id="1.10.357.140">
    <property type="entry name" value="UbiA prenyltransferase"/>
    <property type="match status" value="1"/>
</dbReference>
<gene>
    <name evidence="10" type="ORF">HNR37_001961</name>
</gene>
<evidence type="ECO:0000256" key="7">
    <source>
        <dbReference type="ARBA" id="ARBA00022989"/>
    </source>
</evidence>
<evidence type="ECO:0000256" key="8">
    <source>
        <dbReference type="ARBA" id="ARBA00023136"/>
    </source>
</evidence>
<dbReference type="InterPro" id="IPR039653">
    <property type="entry name" value="Prenyltransferase"/>
</dbReference>
<comment type="caution">
    <text evidence="10">The sequence shown here is derived from an EMBL/GenBank/DDBJ whole genome shotgun (WGS) entry which is preliminary data.</text>
</comment>
<dbReference type="GO" id="GO:0005886">
    <property type="term" value="C:plasma membrane"/>
    <property type="evidence" value="ECO:0007669"/>
    <property type="project" value="TreeGrafter"/>
</dbReference>
<dbReference type="GO" id="GO:0008412">
    <property type="term" value="F:4-hydroxybenzoate polyprenyltransferase activity"/>
    <property type="evidence" value="ECO:0007669"/>
    <property type="project" value="UniProtKB-EC"/>
</dbReference>
<dbReference type="EC" id="2.5.1.39" evidence="10"/>
<evidence type="ECO:0000256" key="2">
    <source>
        <dbReference type="ARBA" id="ARBA00004141"/>
    </source>
</evidence>
<keyword evidence="11" id="KW-1185">Reference proteome</keyword>
<comment type="similarity">
    <text evidence="3">Belongs to the UbiA prenyltransferase family.</text>
</comment>
<protein>
    <submittedName>
        <fullName evidence="10">4-hydroxybenzoate polyprenyltransferase</fullName>
        <ecNumber evidence="10">2.5.1.39</ecNumber>
    </submittedName>
</protein>
<name>A0A7W8DHT2_9BACT</name>
<dbReference type="NCBIfam" id="TIGR01475">
    <property type="entry name" value="ubiA_other"/>
    <property type="match status" value="1"/>
</dbReference>
<comment type="subcellular location">
    <subcellularLocation>
        <location evidence="2">Membrane</location>
        <topology evidence="2">Multi-pass membrane protein</topology>
    </subcellularLocation>
</comment>
<feature type="transmembrane region" description="Helical" evidence="9">
    <location>
        <begin position="41"/>
        <end position="62"/>
    </location>
</feature>
<evidence type="ECO:0000256" key="5">
    <source>
        <dbReference type="ARBA" id="ARBA00022679"/>
    </source>
</evidence>
<keyword evidence="4" id="KW-1003">Cell membrane</keyword>
<keyword evidence="8 9" id="KW-0472">Membrane</keyword>
<dbReference type="PANTHER" id="PTHR11048">
    <property type="entry name" value="PRENYLTRANSFERASES"/>
    <property type="match status" value="1"/>
</dbReference>
<proteinExistence type="inferred from homology"/>
<sequence>MLKRITLLLEMIKFSHTLFALPFALLGMLIAAQGLPDFWTIFWIVLAMVGARTLGMTLNRIIDADIDARNPRTAERHIPAGTVSRNEAWLLVLASFILFEVAAWALNPLAFKLSFVAVAFLVLYPYMKRFSTLAHIVLGLTLAMAPIGATIAVLGQVTLTSLFLGLFVLLWSAAFDIIYATQDIEFDQQHCLHSIPARLGHKGALKVAAILHCVAFASLLGSYLSLDFSGGWFMAGIVIVGGMLIYEHWLAWTARNPADIDTAFFTVNSYISIVMLVSVSLDALMNW</sequence>